<dbReference type="RefSeq" id="WP_108911403.1">
    <property type="nucleotide sequence ID" value="NZ_CP021886.1"/>
</dbReference>
<dbReference type="GO" id="GO:0071973">
    <property type="term" value="P:bacterial-type flagellum-dependent cell motility"/>
    <property type="evidence" value="ECO:0007669"/>
    <property type="project" value="InterPro"/>
</dbReference>
<dbReference type="Proteomes" id="UP000244890">
    <property type="component" value="Chromosome"/>
</dbReference>
<protein>
    <submittedName>
        <fullName evidence="1">Uncharacterized protein</fullName>
    </submittedName>
</protein>
<evidence type="ECO:0000313" key="2">
    <source>
        <dbReference type="Proteomes" id="UP000244890"/>
    </source>
</evidence>
<proteinExistence type="predicted"/>
<dbReference type="KEGG" id="had:CDV25_07375"/>
<name>A0A2U8FEF4_9HELI</name>
<dbReference type="InterPro" id="IPR012823">
    <property type="entry name" value="Flagell_FliJ"/>
</dbReference>
<evidence type="ECO:0000313" key="1">
    <source>
        <dbReference type="EMBL" id="AWI34602.1"/>
    </source>
</evidence>
<dbReference type="GO" id="GO:0009288">
    <property type="term" value="C:bacterial-type flagellum"/>
    <property type="evidence" value="ECO:0007669"/>
    <property type="project" value="InterPro"/>
</dbReference>
<dbReference type="AlphaFoldDB" id="A0A2U8FEF4"/>
<dbReference type="Pfam" id="PF02050">
    <property type="entry name" value="FliJ"/>
    <property type="match status" value="1"/>
</dbReference>
<organism evidence="1 2">
    <name type="scientific">Helicobacter apodemus</name>
    <dbReference type="NCBI Taxonomy" id="135569"/>
    <lineage>
        <taxon>Bacteria</taxon>
        <taxon>Pseudomonadati</taxon>
        <taxon>Campylobacterota</taxon>
        <taxon>Epsilonproteobacteria</taxon>
        <taxon>Campylobacterales</taxon>
        <taxon>Helicobacteraceae</taxon>
        <taxon>Helicobacter</taxon>
    </lineage>
</organism>
<gene>
    <name evidence="1" type="ORF">CDV25_07375</name>
</gene>
<dbReference type="EMBL" id="CP021886">
    <property type="protein sequence ID" value="AWI34602.1"/>
    <property type="molecule type" value="Genomic_DNA"/>
</dbReference>
<sequence>MKTKFTPLVLLQKQKIDVIEQEIERNAQAIKGKQEEIDTLIAEFATLKEPTSGVYQAFLTFVHHKNEYYQSIDYKMGELALLKKKKQELQEAFRLQNIELEKAKYLDSLEVKKVLQRLKKREKVEMDEISVMLYANNKEIL</sequence>
<dbReference type="OrthoDB" id="5328666at2"/>
<reference evidence="1 2" key="1">
    <citation type="submission" date="2017-06" db="EMBL/GenBank/DDBJ databases">
        <title>Complete genome of Helicobacter apodemus.</title>
        <authorList>
            <person name="Cho S."/>
        </authorList>
    </citation>
    <scope>NUCLEOTIDE SEQUENCE [LARGE SCALE GENOMIC DNA]</scope>
    <source>
        <strain evidence="2">SNUVETPUB-15-01</strain>
    </source>
</reference>
<accession>A0A2U8FEF4</accession>